<dbReference type="Pfam" id="PF18962">
    <property type="entry name" value="Por_Secre_tail"/>
    <property type="match status" value="1"/>
</dbReference>
<keyword evidence="5" id="KW-1185">Reference proteome</keyword>
<reference evidence="4" key="2">
    <citation type="submission" date="2020-09" db="EMBL/GenBank/DDBJ databases">
        <authorList>
            <person name="Sun Q."/>
            <person name="Kim S."/>
        </authorList>
    </citation>
    <scope>NUCLEOTIDE SEQUENCE</scope>
    <source>
        <strain evidence="4">KCTC 12710</strain>
    </source>
</reference>
<protein>
    <recommendedName>
        <fullName evidence="3">Secretion system C-terminal sorting domain-containing protein</fullName>
    </recommendedName>
</protein>
<dbReference type="AlphaFoldDB" id="A0A918V9V9"/>
<reference evidence="4" key="1">
    <citation type="journal article" date="2014" name="Int. J. Syst. Evol. Microbiol.">
        <title>Complete genome sequence of Corynebacterium casei LMG S-19264T (=DSM 44701T), isolated from a smear-ripened cheese.</title>
        <authorList>
            <consortium name="US DOE Joint Genome Institute (JGI-PGF)"/>
            <person name="Walter F."/>
            <person name="Albersmeier A."/>
            <person name="Kalinowski J."/>
            <person name="Ruckert C."/>
        </authorList>
    </citation>
    <scope>NUCLEOTIDE SEQUENCE</scope>
    <source>
        <strain evidence="4">KCTC 12710</strain>
    </source>
</reference>
<organism evidence="4 5">
    <name type="scientific">Algibacter mikhailovii</name>
    <dbReference type="NCBI Taxonomy" id="425498"/>
    <lineage>
        <taxon>Bacteria</taxon>
        <taxon>Pseudomonadati</taxon>
        <taxon>Bacteroidota</taxon>
        <taxon>Flavobacteriia</taxon>
        <taxon>Flavobacteriales</taxon>
        <taxon>Flavobacteriaceae</taxon>
        <taxon>Algibacter</taxon>
    </lineage>
</organism>
<keyword evidence="1 2" id="KW-0732">Signal</keyword>
<evidence type="ECO:0000259" key="3">
    <source>
        <dbReference type="Pfam" id="PF18962"/>
    </source>
</evidence>
<feature type="chain" id="PRO_5037571449" description="Secretion system C-terminal sorting domain-containing protein" evidence="2">
    <location>
        <begin position="23"/>
        <end position="264"/>
    </location>
</feature>
<feature type="domain" description="Secretion system C-terminal sorting" evidence="3">
    <location>
        <begin position="196"/>
        <end position="262"/>
    </location>
</feature>
<proteinExistence type="predicted"/>
<evidence type="ECO:0000256" key="2">
    <source>
        <dbReference type="SAM" id="SignalP"/>
    </source>
</evidence>
<gene>
    <name evidence="4" type="ORF">GCM10007028_22050</name>
</gene>
<evidence type="ECO:0000313" key="5">
    <source>
        <dbReference type="Proteomes" id="UP000636004"/>
    </source>
</evidence>
<name>A0A918V9V9_9FLAO</name>
<dbReference type="EMBL" id="BMWZ01000004">
    <property type="protein sequence ID" value="GGZ83606.1"/>
    <property type="molecule type" value="Genomic_DNA"/>
</dbReference>
<sequence length="264" mass="28370">MKKIYAIMMFVALVATSMNVSAQSDAVTITDITIEVLDQFYAPVSTHKGVPQAGLSDDISGISINVEELYNLEITMTVNSNNTSNVERAFVVGKKGPVGDGTQGNWTNGAYNDIQTPGAATSYTMDRANIAVGIGNLGENFLRLSAKIYNDGANESTGPNDGANSGWMAAPLEMPLFIFAEGTLSTSDKNAFKFAMYPNPVKDRLNINTQETISNVSVVDMLGRVVLSVDNVVDNLDVSSLKNAMYIVKLTSDKGVSTKRFIKN</sequence>
<dbReference type="Proteomes" id="UP000636004">
    <property type="component" value="Unassembled WGS sequence"/>
</dbReference>
<dbReference type="InterPro" id="IPR026444">
    <property type="entry name" value="Secre_tail"/>
</dbReference>
<comment type="caution">
    <text evidence="4">The sequence shown here is derived from an EMBL/GenBank/DDBJ whole genome shotgun (WGS) entry which is preliminary data.</text>
</comment>
<feature type="signal peptide" evidence="2">
    <location>
        <begin position="1"/>
        <end position="22"/>
    </location>
</feature>
<evidence type="ECO:0000313" key="4">
    <source>
        <dbReference type="EMBL" id="GGZ83606.1"/>
    </source>
</evidence>
<dbReference type="RefSeq" id="WP_189360841.1">
    <property type="nucleotide sequence ID" value="NZ_BMWZ01000004.1"/>
</dbReference>
<dbReference type="NCBIfam" id="TIGR04183">
    <property type="entry name" value="Por_Secre_tail"/>
    <property type="match status" value="1"/>
</dbReference>
<evidence type="ECO:0000256" key="1">
    <source>
        <dbReference type="ARBA" id="ARBA00022729"/>
    </source>
</evidence>
<accession>A0A918V9V9</accession>